<dbReference type="GO" id="GO:0000781">
    <property type="term" value="C:chromosome, telomeric region"/>
    <property type="evidence" value="ECO:0007669"/>
    <property type="project" value="UniProtKB-SubCell"/>
</dbReference>
<organism evidence="5 6">
    <name type="scientific">Polychaeton citri CBS 116435</name>
    <dbReference type="NCBI Taxonomy" id="1314669"/>
    <lineage>
        <taxon>Eukaryota</taxon>
        <taxon>Fungi</taxon>
        <taxon>Dikarya</taxon>
        <taxon>Ascomycota</taxon>
        <taxon>Pezizomycotina</taxon>
        <taxon>Dothideomycetes</taxon>
        <taxon>Dothideomycetidae</taxon>
        <taxon>Capnodiales</taxon>
        <taxon>Capnodiaceae</taxon>
        <taxon>Polychaeton</taxon>
    </lineage>
</organism>
<accession>A0A9P4ULH9</accession>
<dbReference type="InterPro" id="IPR012340">
    <property type="entry name" value="NA-bd_OB-fold"/>
</dbReference>
<name>A0A9P4ULH9_9PEZI</name>
<dbReference type="EMBL" id="MU003802">
    <property type="protein sequence ID" value="KAF2720162.1"/>
    <property type="molecule type" value="Genomic_DNA"/>
</dbReference>
<dbReference type="Gene3D" id="2.40.50.140">
    <property type="entry name" value="Nucleic acid-binding proteins"/>
    <property type="match status" value="1"/>
</dbReference>
<reference evidence="5" key="1">
    <citation type="journal article" date="2020" name="Stud. Mycol.">
        <title>101 Dothideomycetes genomes: a test case for predicting lifestyles and emergence of pathogens.</title>
        <authorList>
            <person name="Haridas S."/>
            <person name="Albert R."/>
            <person name="Binder M."/>
            <person name="Bloem J."/>
            <person name="Labutti K."/>
            <person name="Salamov A."/>
            <person name="Andreopoulos B."/>
            <person name="Baker S."/>
            <person name="Barry K."/>
            <person name="Bills G."/>
            <person name="Bluhm B."/>
            <person name="Cannon C."/>
            <person name="Castanera R."/>
            <person name="Culley D."/>
            <person name="Daum C."/>
            <person name="Ezra D."/>
            <person name="Gonzalez J."/>
            <person name="Henrissat B."/>
            <person name="Kuo A."/>
            <person name="Liang C."/>
            <person name="Lipzen A."/>
            <person name="Lutzoni F."/>
            <person name="Magnuson J."/>
            <person name="Mondo S."/>
            <person name="Nolan M."/>
            <person name="Ohm R."/>
            <person name="Pangilinan J."/>
            <person name="Park H.-J."/>
            <person name="Ramirez L."/>
            <person name="Alfaro M."/>
            <person name="Sun H."/>
            <person name="Tritt A."/>
            <person name="Yoshinaga Y."/>
            <person name="Zwiers L.-H."/>
            <person name="Turgeon B."/>
            <person name="Goodwin S."/>
            <person name="Spatafora J."/>
            <person name="Crous P."/>
            <person name="Grigoriev I."/>
        </authorList>
    </citation>
    <scope>NUCLEOTIDE SEQUENCE</scope>
    <source>
        <strain evidence="5">CBS 116435</strain>
    </source>
</reference>
<dbReference type="Proteomes" id="UP000799441">
    <property type="component" value="Unassembled WGS sequence"/>
</dbReference>
<evidence type="ECO:0000256" key="1">
    <source>
        <dbReference type="ARBA" id="ARBA00004574"/>
    </source>
</evidence>
<dbReference type="Pfam" id="PF10451">
    <property type="entry name" value="Stn1"/>
    <property type="match status" value="1"/>
</dbReference>
<feature type="domain" description="CST complex subunit Stn1 N-terminal" evidence="4">
    <location>
        <begin position="55"/>
        <end position="102"/>
    </location>
</feature>
<dbReference type="OrthoDB" id="77828at2759"/>
<proteinExistence type="predicted"/>
<evidence type="ECO:0000313" key="6">
    <source>
        <dbReference type="Proteomes" id="UP000799441"/>
    </source>
</evidence>
<feature type="non-terminal residue" evidence="5">
    <location>
        <position position="238"/>
    </location>
</feature>
<dbReference type="InterPro" id="IPR018856">
    <property type="entry name" value="Stn1_N"/>
</dbReference>
<comment type="subcellular location">
    <subcellularLocation>
        <location evidence="1">Chromosome</location>
        <location evidence="1">Telomere</location>
    </subcellularLocation>
</comment>
<protein>
    <recommendedName>
        <fullName evidence="4">CST complex subunit Stn1 N-terminal domain-containing protein</fullName>
    </recommendedName>
</protein>
<evidence type="ECO:0000256" key="3">
    <source>
        <dbReference type="ARBA" id="ARBA00022895"/>
    </source>
</evidence>
<evidence type="ECO:0000313" key="5">
    <source>
        <dbReference type="EMBL" id="KAF2720162.1"/>
    </source>
</evidence>
<dbReference type="AlphaFoldDB" id="A0A9P4ULH9"/>
<comment type="caution">
    <text evidence="5">The sequence shown here is derived from an EMBL/GenBank/DDBJ whole genome shotgun (WGS) entry which is preliminary data.</text>
</comment>
<sequence length="238" mass="27360">MNRGAATQDVATIHDHKIEIYSKRYFDLSPTWFAWIKLSAVDVYSLRRERGFEGQHVFFHLNYPVRYVDLIGIIVSIESVGSGRYTILQLDDSSGLLIEVKIALTLSGHDGVSAPISSVHSNTDVQNLRVNVSMGVVKLVVSDIAVEVGHLLRVKGEMDEFRGIRQILPKRVWVVKNTSEEVEFWRKMEAFKKDVMSSPWILEPGQRKEVDETARKRGLVETKRKRRLERARKEREAR</sequence>
<dbReference type="SUPFAM" id="SSF50249">
    <property type="entry name" value="Nucleic acid-binding proteins"/>
    <property type="match status" value="1"/>
</dbReference>
<keyword evidence="6" id="KW-1185">Reference proteome</keyword>
<evidence type="ECO:0000259" key="4">
    <source>
        <dbReference type="Pfam" id="PF10451"/>
    </source>
</evidence>
<keyword evidence="3" id="KW-0779">Telomere</keyword>
<gene>
    <name evidence="5" type="ORF">K431DRAFT_271170</name>
</gene>
<evidence type="ECO:0000256" key="2">
    <source>
        <dbReference type="ARBA" id="ARBA00022454"/>
    </source>
</evidence>
<keyword evidence="2" id="KW-0158">Chromosome</keyword>